<keyword evidence="2" id="KW-0732">Signal</keyword>
<feature type="region of interest" description="Disordered" evidence="1">
    <location>
        <begin position="223"/>
        <end position="400"/>
    </location>
</feature>
<dbReference type="EMBL" id="JABDJR010000060">
    <property type="protein sequence ID" value="NNF05469.1"/>
    <property type="molecule type" value="Genomic_DNA"/>
</dbReference>
<dbReference type="PANTHER" id="PTHR36549">
    <property type="entry name" value="LYSINE-RICH ARABINOGALACTAN PROTEIN 19"/>
    <property type="match status" value="1"/>
</dbReference>
<proteinExistence type="predicted"/>
<dbReference type="InterPro" id="IPR038793">
    <property type="entry name" value="AGP19"/>
</dbReference>
<evidence type="ECO:0000313" key="3">
    <source>
        <dbReference type="EMBL" id="NNF05469.1"/>
    </source>
</evidence>
<dbReference type="PANTHER" id="PTHR36549:SF3">
    <property type="entry name" value="LYSINE-RICH ARABINOGALACTAN PROTEIN 19"/>
    <property type="match status" value="1"/>
</dbReference>
<comment type="caution">
    <text evidence="3">The sequence shown here is derived from an EMBL/GenBank/DDBJ whole genome shotgun (WGS) entry which is preliminary data.</text>
</comment>
<gene>
    <name evidence="3" type="ORF">HKN21_01790</name>
</gene>
<evidence type="ECO:0000313" key="4">
    <source>
        <dbReference type="Proteomes" id="UP000547674"/>
    </source>
</evidence>
<protein>
    <recommendedName>
        <fullName evidence="5">DUF3300 domain-containing protein</fullName>
    </recommendedName>
</protein>
<name>A0A7Y2E8Z4_UNCEI</name>
<dbReference type="PRINTS" id="PR01217">
    <property type="entry name" value="PRICHEXTENSN"/>
</dbReference>
<evidence type="ECO:0000256" key="1">
    <source>
        <dbReference type="SAM" id="MobiDB-lite"/>
    </source>
</evidence>
<accession>A0A7Y2E8Z4</accession>
<feature type="compositionally biased region" description="Basic and acidic residues" evidence="1">
    <location>
        <begin position="301"/>
        <end position="310"/>
    </location>
</feature>
<feature type="chain" id="PRO_5030553775" description="DUF3300 domain-containing protein" evidence="2">
    <location>
        <begin position="23"/>
        <end position="400"/>
    </location>
</feature>
<feature type="signal peptide" evidence="2">
    <location>
        <begin position="1"/>
        <end position="22"/>
    </location>
</feature>
<organism evidence="3 4">
    <name type="scientific">Eiseniibacteriota bacterium</name>
    <dbReference type="NCBI Taxonomy" id="2212470"/>
    <lineage>
        <taxon>Bacteria</taxon>
        <taxon>Candidatus Eiseniibacteriota</taxon>
    </lineage>
</organism>
<feature type="compositionally biased region" description="Polar residues" evidence="1">
    <location>
        <begin position="283"/>
        <end position="297"/>
    </location>
</feature>
<dbReference type="AlphaFoldDB" id="A0A7Y2E8Z4"/>
<reference evidence="3 4" key="1">
    <citation type="submission" date="2020-03" db="EMBL/GenBank/DDBJ databases">
        <title>Metabolic flexibility allows generalist bacteria to become dominant in a frequently disturbed ecosystem.</title>
        <authorList>
            <person name="Chen Y.-J."/>
            <person name="Leung P.M."/>
            <person name="Bay S.K."/>
            <person name="Hugenholtz P."/>
            <person name="Kessler A.J."/>
            <person name="Shelley G."/>
            <person name="Waite D.W."/>
            <person name="Cook P.L."/>
            <person name="Greening C."/>
        </authorList>
    </citation>
    <scope>NUCLEOTIDE SEQUENCE [LARGE SCALE GENOMIC DNA]</scope>
    <source>
        <strain evidence="3">SS_bin_28</strain>
    </source>
</reference>
<feature type="compositionally biased region" description="Low complexity" evidence="1">
    <location>
        <begin position="371"/>
        <end position="391"/>
    </location>
</feature>
<sequence length="400" mass="45977">MTRKILSLAVGTLILFAGSAQAVTIDDVIGLTRADASDAIILSQIDADETVFRLSVDDIIRLKEAGVSDHVITYMINTGKDAPVVEEEYVAEPEEELVEDEGNLGDGYSDGYSTSLDDQYRSGVSASFGYYYPHWPGYYYGFYYDSFRWNSWSWYYCLYNPYPYYIYYDRYPWYGSWGYRGSGSYYAWCPIWRNYNHRYYHDGNYANNRYRDRDWDRRYRRKKDGRNVGGRGDTAVNVRPKTRTVEKPTLKPRPGVPRSPKVDIQQENIRKPVRGRNEYQPRTPKTPTVDRPSTANRNRTRQPEVRKEPPARQPVAKQPNRPTRPKVTPSPRKTNVKPAPRKSTPKPAPPKIKPAPRRSVSKPAPSRPAPRVKSPPSRTSKPSKPSAPKRSSSTKKTRGN</sequence>
<evidence type="ECO:0000256" key="2">
    <source>
        <dbReference type="SAM" id="SignalP"/>
    </source>
</evidence>
<dbReference type="Proteomes" id="UP000547674">
    <property type="component" value="Unassembled WGS sequence"/>
</dbReference>
<evidence type="ECO:0008006" key="5">
    <source>
        <dbReference type="Google" id="ProtNLM"/>
    </source>
</evidence>
<dbReference type="GO" id="GO:0005886">
    <property type="term" value="C:plasma membrane"/>
    <property type="evidence" value="ECO:0007669"/>
    <property type="project" value="InterPro"/>
</dbReference>